<protein>
    <recommendedName>
        <fullName evidence="5">Secreted protein</fullName>
    </recommendedName>
</protein>
<dbReference type="EMBL" id="JAIWYP010000001">
    <property type="protein sequence ID" value="KAH3884622.1"/>
    <property type="molecule type" value="Genomic_DNA"/>
</dbReference>
<name>A0A9D4N0R3_DREPO</name>
<evidence type="ECO:0008006" key="5">
    <source>
        <dbReference type="Google" id="ProtNLM"/>
    </source>
</evidence>
<feature type="signal peptide" evidence="2">
    <location>
        <begin position="1"/>
        <end position="16"/>
    </location>
</feature>
<feature type="compositionally biased region" description="Basic and acidic residues" evidence="1">
    <location>
        <begin position="57"/>
        <end position="70"/>
    </location>
</feature>
<sequence>MKKVCIARTLWWGVLQYRLFVPAWDHEQGKGSPAKATCLRDHLANIRRTATEAARSGPDRIHTRSAERHHMPSLRFFDT</sequence>
<organism evidence="3 4">
    <name type="scientific">Dreissena polymorpha</name>
    <name type="common">Zebra mussel</name>
    <name type="synonym">Mytilus polymorpha</name>
    <dbReference type="NCBI Taxonomy" id="45954"/>
    <lineage>
        <taxon>Eukaryota</taxon>
        <taxon>Metazoa</taxon>
        <taxon>Spiralia</taxon>
        <taxon>Lophotrochozoa</taxon>
        <taxon>Mollusca</taxon>
        <taxon>Bivalvia</taxon>
        <taxon>Autobranchia</taxon>
        <taxon>Heteroconchia</taxon>
        <taxon>Euheterodonta</taxon>
        <taxon>Imparidentia</taxon>
        <taxon>Neoheterodontei</taxon>
        <taxon>Myida</taxon>
        <taxon>Dreissenoidea</taxon>
        <taxon>Dreissenidae</taxon>
        <taxon>Dreissena</taxon>
    </lineage>
</organism>
<evidence type="ECO:0000313" key="3">
    <source>
        <dbReference type="EMBL" id="KAH3884622.1"/>
    </source>
</evidence>
<accession>A0A9D4N0R3</accession>
<dbReference type="AlphaFoldDB" id="A0A9D4N0R3"/>
<reference evidence="3" key="2">
    <citation type="submission" date="2020-11" db="EMBL/GenBank/DDBJ databases">
        <authorList>
            <person name="McCartney M.A."/>
            <person name="Auch B."/>
            <person name="Kono T."/>
            <person name="Mallez S."/>
            <person name="Becker A."/>
            <person name="Gohl D.M."/>
            <person name="Silverstein K.A.T."/>
            <person name="Koren S."/>
            <person name="Bechman K.B."/>
            <person name="Herman A."/>
            <person name="Abrahante J.E."/>
            <person name="Garbe J."/>
        </authorList>
    </citation>
    <scope>NUCLEOTIDE SEQUENCE</scope>
    <source>
        <strain evidence="3">Duluth1</strain>
        <tissue evidence="3">Whole animal</tissue>
    </source>
</reference>
<feature type="chain" id="PRO_5038671343" description="Secreted protein" evidence="2">
    <location>
        <begin position="17"/>
        <end position="79"/>
    </location>
</feature>
<gene>
    <name evidence="3" type="ORF">DPMN_008605</name>
</gene>
<proteinExistence type="predicted"/>
<dbReference type="Proteomes" id="UP000828390">
    <property type="component" value="Unassembled WGS sequence"/>
</dbReference>
<feature type="region of interest" description="Disordered" evidence="1">
    <location>
        <begin position="50"/>
        <end position="79"/>
    </location>
</feature>
<keyword evidence="2" id="KW-0732">Signal</keyword>
<comment type="caution">
    <text evidence="3">The sequence shown here is derived from an EMBL/GenBank/DDBJ whole genome shotgun (WGS) entry which is preliminary data.</text>
</comment>
<evidence type="ECO:0000256" key="2">
    <source>
        <dbReference type="SAM" id="SignalP"/>
    </source>
</evidence>
<reference evidence="3" key="1">
    <citation type="journal article" date="2019" name="bioRxiv">
        <title>The Genome of the Zebra Mussel, Dreissena polymorpha: A Resource for Invasive Species Research.</title>
        <authorList>
            <person name="McCartney M.A."/>
            <person name="Auch B."/>
            <person name="Kono T."/>
            <person name="Mallez S."/>
            <person name="Zhang Y."/>
            <person name="Obille A."/>
            <person name="Becker A."/>
            <person name="Abrahante J.E."/>
            <person name="Garbe J."/>
            <person name="Badalamenti J.P."/>
            <person name="Herman A."/>
            <person name="Mangelson H."/>
            <person name="Liachko I."/>
            <person name="Sullivan S."/>
            <person name="Sone E.D."/>
            <person name="Koren S."/>
            <person name="Silverstein K.A.T."/>
            <person name="Beckman K.B."/>
            <person name="Gohl D.M."/>
        </authorList>
    </citation>
    <scope>NUCLEOTIDE SEQUENCE</scope>
    <source>
        <strain evidence="3">Duluth1</strain>
        <tissue evidence="3">Whole animal</tissue>
    </source>
</reference>
<evidence type="ECO:0000313" key="4">
    <source>
        <dbReference type="Proteomes" id="UP000828390"/>
    </source>
</evidence>
<keyword evidence="4" id="KW-1185">Reference proteome</keyword>
<evidence type="ECO:0000256" key="1">
    <source>
        <dbReference type="SAM" id="MobiDB-lite"/>
    </source>
</evidence>